<evidence type="ECO:0000313" key="1">
    <source>
        <dbReference type="EMBL" id="KAH7903676.1"/>
    </source>
</evidence>
<comment type="caution">
    <text evidence="1">The sequence shown here is derived from an EMBL/GenBank/DDBJ whole genome shotgun (WGS) entry which is preliminary data.</text>
</comment>
<name>A0ACB7ZRY4_9AGAM</name>
<reference evidence="1" key="1">
    <citation type="journal article" date="2021" name="New Phytol.">
        <title>Evolutionary innovations through gain and loss of genes in the ectomycorrhizal Boletales.</title>
        <authorList>
            <person name="Wu G."/>
            <person name="Miyauchi S."/>
            <person name="Morin E."/>
            <person name="Kuo A."/>
            <person name="Drula E."/>
            <person name="Varga T."/>
            <person name="Kohler A."/>
            <person name="Feng B."/>
            <person name="Cao Y."/>
            <person name="Lipzen A."/>
            <person name="Daum C."/>
            <person name="Hundley H."/>
            <person name="Pangilinan J."/>
            <person name="Johnson J."/>
            <person name="Barry K."/>
            <person name="LaButti K."/>
            <person name="Ng V."/>
            <person name="Ahrendt S."/>
            <person name="Min B."/>
            <person name="Choi I.G."/>
            <person name="Park H."/>
            <person name="Plett J.M."/>
            <person name="Magnuson J."/>
            <person name="Spatafora J.W."/>
            <person name="Nagy L.G."/>
            <person name="Henrissat B."/>
            <person name="Grigoriev I.V."/>
            <person name="Yang Z.L."/>
            <person name="Xu J."/>
            <person name="Martin F.M."/>
        </authorList>
    </citation>
    <scope>NUCLEOTIDE SEQUENCE</scope>
    <source>
        <strain evidence="1">ATCC 28755</strain>
    </source>
</reference>
<sequence length="261" mass="27478">MLGHERSIWQIALSDDGRRLASSSTDSTVRVWDLNTRQQIGGPLRTQYGRFFTSSVWSPDGRSILTGDSVGKIYLWDAPQLDDHPVIPQVATPIAPLLVPSASLSRANSISSSILNLPAGSQPPNQAPATNRLPDDFFDSSPDTIPIATVPSRSSISNTTKPKTDPKTPSTSAPSLQPLGYASPDSPRSSGHGAPTSSGHATPTLSGHAAPQSSGRTTPASSHNAMPTSSHYAMPTSLGYSMTTSPGSVAEQLIQNIRWTG</sequence>
<keyword evidence="2" id="KW-1185">Reference proteome</keyword>
<dbReference type="Proteomes" id="UP000790377">
    <property type="component" value="Unassembled WGS sequence"/>
</dbReference>
<gene>
    <name evidence="1" type="ORF">BJ138DRAFT_1190852</name>
</gene>
<proteinExistence type="predicted"/>
<evidence type="ECO:0000313" key="2">
    <source>
        <dbReference type="Proteomes" id="UP000790377"/>
    </source>
</evidence>
<organism evidence="1 2">
    <name type="scientific">Hygrophoropsis aurantiaca</name>
    <dbReference type="NCBI Taxonomy" id="72124"/>
    <lineage>
        <taxon>Eukaryota</taxon>
        <taxon>Fungi</taxon>
        <taxon>Dikarya</taxon>
        <taxon>Basidiomycota</taxon>
        <taxon>Agaricomycotina</taxon>
        <taxon>Agaricomycetes</taxon>
        <taxon>Agaricomycetidae</taxon>
        <taxon>Boletales</taxon>
        <taxon>Coniophorineae</taxon>
        <taxon>Hygrophoropsidaceae</taxon>
        <taxon>Hygrophoropsis</taxon>
    </lineage>
</organism>
<protein>
    <submittedName>
        <fullName evidence="1">Uncharacterized protein</fullName>
    </submittedName>
</protein>
<dbReference type="EMBL" id="MU268819">
    <property type="protein sequence ID" value="KAH7903676.1"/>
    <property type="molecule type" value="Genomic_DNA"/>
</dbReference>
<accession>A0ACB7ZRY4</accession>